<sequence length="222" mass="24028">MKLATALATTGLITATVWAGVSAQLWLPATLVAAETDINILASPIQADTKDQDKQKAEIQANDSNKNDSNKKESKNLVSLPQTIVGIGPTELPLDAESDAVANFINTFENDEKLIAALKPSATYTVYVVYRDIAADYSKATVATGYDIKALNRVNQKTSSSKITLPSGQYAKVKQASNRDDIWEQWASLPVGNPPATIIEEYTYTGDGELLEAVTYQLSKEK</sequence>
<accession>A0A2T3NNW8</accession>
<comment type="caution">
    <text evidence="3">The sequence shown here is derived from an EMBL/GenBank/DDBJ whole genome shotgun (WGS) entry which is preliminary data.</text>
</comment>
<evidence type="ECO:0000256" key="1">
    <source>
        <dbReference type="SAM" id="MobiDB-lite"/>
    </source>
</evidence>
<dbReference type="EMBL" id="PYMA01000014">
    <property type="protein sequence ID" value="PSW17668.1"/>
    <property type="molecule type" value="Genomic_DNA"/>
</dbReference>
<dbReference type="AlphaFoldDB" id="A0A2T3NNW8"/>
<evidence type="ECO:0000313" key="4">
    <source>
        <dbReference type="Proteomes" id="UP000241771"/>
    </source>
</evidence>
<dbReference type="RefSeq" id="WP_036817832.1">
    <property type="nucleotide sequence ID" value="NZ_JGVO01000104.1"/>
</dbReference>
<feature type="signal peptide" evidence="2">
    <location>
        <begin position="1"/>
        <end position="19"/>
    </location>
</feature>
<gene>
    <name evidence="3" type="ORF">C9I98_19325</name>
</gene>
<organism evidence="3 4">
    <name type="scientific">Photobacterium sanctipauli</name>
    <dbReference type="NCBI Taxonomy" id="1342794"/>
    <lineage>
        <taxon>Bacteria</taxon>
        <taxon>Pseudomonadati</taxon>
        <taxon>Pseudomonadota</taxon>
        <taxon>Gammaproteobacteria</taxon>
        <taxon>Vibrionales</taxon>
        <taxon>Vibrionaceae</taxon>
        <taxon>Photobacterium</taxon>
    </lineage>
</organism>
<evidence type="ECO:0000256" key="2">
    <source>
        <dbReference type="SAM" id="SignalP"/>
    </source>
</evidence>
<evidence type="ECO:0008006" key="5">
    <source>
        <dbReference type="Google" id="ProtNLM"/>
    </source>
</evidence>
<protein>
    <recommendedName>
        <fullName evidence="5">AraC family transcriptional regulator</fullName>
    </recommendedName>
</protein>
<dbReference type="Proteomes" id="UP000241771">
    <property type="component" value="Unassembled WGS sequence"/>
</dbReference>
<evidence type="ECO:0000313" key="3">
    <source>
        <dbReference type="EMBL" id="PSW17668.1"/>
    </source>
</evidence>
<name>A0A2T3NNW8_9GAMM</name>
<feature type="chain" id="PRO_5015655128" description="AraC family transcriptional regulator" evidence="2">
    <location>
        <begin position="20"/>
        <end position="222"/>
    </location>
</feature>
<feature type="compositionally biased region" description="Basic and acidic residues" evidence="1">
    <location>
        <begin position="65"/>
        <end position="75"/>
    </location>
</feature>
<keyword evidence="2" id="KW-0732">Signal</keyword>
<reference evidence="3 4" key="1">
    <citation type="submission" date="2018-01" db="EMBL/GenBank/DDBJ databases">
        <title>Whole genome sequencing of Histamine producing bacteria.</title>
        <authorList>
            <person name="Butler K."/>
        </authorList>
    </citation>
    <scope>NUCLEOTIDE SEQUENCE [LARGE SCALE GENOMIC DNA]</scope>
    <source>
        <strain evidence="3 4">DSM 100436</strain>
    </source>
</reference>
<keyword evidence="4" id="KW-1185">Reference proteome</keyword>
<proteinExistence type="predicted"/>
<feature type="region of interest" description="Disordered" evidence="1">
    <location>
        <begin position="51"/>
        <end position="75"/>
    </location>
</feature>